<evidence type="ECO:0000313" key="1">
    <source>
        <dbReference type="EMBL" id="TKA74304.1"/>
    </source>
</evidence>
<dbReference type="Proteomes" id="UP000309340">
    <property type="component" value="Unassembled WGS sequence"/>
</dbReference>
<dbReference type="AlphaFoldDB" id="A0A4U0XC37"/>
<organism evidence="1 2">
    <name type="scientific">Friedmanniomyces simplex</name>
    <dbReference type="NCBI Taxonomy" id="329884"/>
    <lineage>
        <taxon>Eukaryota</taxon>
        <taxon>Fungi</taxon>
        <taxon>Dikarya</taxon>
        <taxon>Ascomycota</taxon>
        <taxon>Pezizomycotina</taxon>
        <taxon>Dothideomycetes</taxon>
        <taxon>Dothideomycetidae</taxon>
        <taxon>Mycosphaerellales</taxon>
        <taxon>Teratosphaeriaceae</taxon>
        <taxon>Friedmanniomyces</taxon>
    </lineage>
</organism>
<protein>
    <submittedName>
        <fullName evidence="1">Uncharacterized protein</fullName>
    </submittedName>
</protein>
<gene>
    <name evidence="1" type="ORF">B0A55_05423</name>
</gene>
<evidence type="ECO:0000313" key="2">
    <source>
        <dbReference type="Proteomes" id="UP000309340"/>
    </source>
</evidence>
<name>A0A4U0XC37_9PEZI</name>
<keyword evidence="2" id="KW-1185">Reference proteome</keyword>
<sequence length="66" mass="7280">MSCRSSSMWWFERTEGRRLIGKRLLDRLLTPAAFANAFKGMKLAAVAAVKGAAEKGKGKGKVEEHE</sequence>
<proteinExistence type="predicted"/>
<reference evidence="1 2" key="1">
    <citation type="submission" date="2017-03" db="EMBL/GenBank/DDBJ databases">
        <title>Genomes of endolithic fungi from Antarctica.</title>
        <authorList>
            <person name="Coleine C."/>
            <person name="Masonjones S."/>
            <person name="Stajich J.E."/>
        </authorList>
    </citation>
    <scope>NUCLEOTIDE SEQUENCE [LARGE SCALE GENOMIC DNA]</scope>
    <source>
        <strain evidence="1 2">CCFEE 5184</strain>
    </source>
</reference>
<comment type="caution">
    <text evidence="1">The sequence shown here is derived from an EMBL/GenBank/DDBJ whole genome shotgun (WGS) entry which is preliminary data.</text>
</comment>
<accession>A0A4U0XC37</accession>
<dbReference type="EMBL" id="NAJQ01000231">
    <property type="protein sequence ID" value="TKA74304.1"/>
    <property type="molecule type" value="Genomic_DNA"/>
</dbReference>